<dbReference type="AlphaFoldDB" id="A0A6H1ZIK3"/>
<dbReference type="EMBL" id="MT144055">
    <property type="protein sequence ID" value="QJA47756.1"/>
    <property type="molecule type" value="Genomic_DNA"/>
</dbReference>
<reference evidence="1" key="1">
    <citation type="submission" date="2020-03" db="EMBL/GenBank/DDBJ databases">
        <title>The deep terrestrial virosphere.</title>
        <authorList>
            <person name="Holmfeldt K."/>
            <person name="Nilsson E."/>
            <person name="Simone D."/>
            <person name="Lopez-Fernandez M."/>
            <person name="Wu X."/>
            <person name="de Brujin I."/>
            <person name="Lundin D."/>
            <person name="Andersson A."/>
            <person name="Bertilsson S."/>
            <person name="Dopson M."/>
        </authorList>
    </citation>
    <scope>NUCLEOTIDE SEQUENCE</scope>
    <source>
        <strain evidence="1">TM448A00733</strain>
    </source>
</reference>
<proteinExistence type="predicted"/>
<organism evidence="1">
    <name type="scientific">viral metagenome</name>
    <dbReference type="NCBI Taxonomy" id="1070528"/>
    <lineage>
        <taxon>unclassified sequences</taxon>
        <taxon>metagenomes</taxon>
        <taxon>organismal metagenomes</taxon>
    </lineage>
</organism>
<evidence type="ECO:0000313" key="1">
    <source>
        <dbReference type="EMBL" id="QJA47756.1"/>
    </source>
</evidence>
<gene>
    <name evidence="1" type="ORF">TM448A00733_0017</name>
</gene>
<protein>
    <submittedName>
        <fullName evidence="1">Uncharacterized protein</fullName>
    </submittedName>
</protein>
<name>A0A6H1ZIK3_9ZZZZ</name>
<accession>A0A6H1ZIK3</accession>
<sequence length="294" mass="33474">MPIYNEGGPAAYAQTQQSRQDDQFRQLLQMMMMGIQQKTQQGQYSDKMRQQALENQRKEIELGLERRRTESGELGALARMETARRPLKETQWEGRQKKAAEMVESKFITQEESDVYLLTGKLPGEKDLNTYQKYTVERNKRKDRQGSIRGYLSRLGRKLARMENPKTLTEIAMGLASGASLQDIGSGLSVDTEEVKRLQGISSELELLISTLDERDLTKEELKHLNSLLISASSGKPTPTKKLQYVPFNEPVEYTEEPTSGGVKDKFGYTLNQERPDASGAIWIYQGNNNWVKK</sequence>